<proteinExistence type="predicted"/>
<keyword evidence="2" id="KW-1133">Transmembrane helix</keyword>
<protein>
    <submittedName>
        <fullName evidence="3">Uncharacterized protein</fullName>
    </submittedName>
</protein>
<evidence type="ECO:0000256" key="2">
    <source>
        <dbReference type="SAM" id="Phobius"/>
    </source>
</evidence>
<feature type="non-terminal residue" evidence="3">
    <location>
        <position position="119"/>
    </location>
</feature>
<evidence type="ECO:0000313" key="4">
    <source>
        <dbReference type="Proteomes" id="UP000626109"/>
    </source>
</evidence>
<keyword evidence="2" id="KW-0472">Membrane</keyword>
<feature type="region of interest" description="Disordered" evidence="1">
    <location>
        <begin position="76"/>
        <end position="99"/>
    </location>
</feature>
<accession>A0A813I415</accession>
<feature type="compositionally biased region" description="Basic and acidic residues" evidence="1">
    <location>
        <begin position="90"/>
        <end position="99"/>
    </location>
</feature>
<dbReference type="EMBL" id="CAJNNW010003748">
    <property type="protein sequence ID" value="CAE8645708.1"/>
    <property type="molecule type" value="Genomic_DNA"/>
</dbReference>
<dbReference type="Proteomes" id="UP000626109">
    <property type="component" value="Unassembled WGS sequence"/>
</dbReference>
<feature type="transmembrane region" description="Helical" evidence="2">
    <location>
        <begin position="21"/>
        <end position="41"/>
    </location>
</feature>
<name>A0A813I415_POLGL</name>
<evidence type="ECO:0000313" key="3">
    <source>
        <dbReference type="EMBL" id="CAE8645708.1"/>
    </source>
</evidence>
<keyword evidence="2" id="KW-0812">Transmembrane</keyword>
<comment type="caution">
    <text evidence="3">The sequence shown here is derived from an EMBL/GenBank/DDBJ whole genome shotgun (WGS) entry which is preliminary data.</text>
</comment>
<reference evidence="3" key="1">
    <citation type="submission" date="2021-02" db="EMBL/GenBank/DDBJ databases">
        <authorList>
            <person name="Dougan E. K."/>
            <person name="Rhodes N."/>
            <person name="Thang M."/>
            <person name="Chan C."/>
        </authorList>
    </citation>
    <scope>NUCLEOTIDE SEQUENCE</scope>
</reference>
<dbReference type="AlphaFoldDB" id="A0A813I415"/>
<gene>
    <name evidence="3" type="ORF">PGLA2088_LOCUS4145</name>
</gene>
<organism evidence="3 4">
    <name type="scientific">Polarella glacialis</name>
    <name type="common">Dinoflagellate</name>
    <dbReference type="NCBI Taxonomy" id="89957"/>
    <lineage>
        <taxon>Eukaryota</taxon>
        <taxon>Sar</taxon>
        <taxon>Alveolata</taxon>
        <taxon>Dinophyceae</taxon>
        <taxon>Suessiales</taxon>
        <taxon>Suessiaceae</taxon>
        <taxon>Polarella</taxon>
    </lineage>
</organism>
<sequence>MGITFKELCCCWRKLLYGQACCMYNCLFSPCVLIIWAMSIYCCGCLRVYMNRGLYKFCCCLCRVFNCCWSFTDKEFPPDESSLGTVGGDSADKKAAGQKLPDAHWVRANTMGKNGKMQL</sequence>
<evidence type="ECO:0000256" key="1">
    <source>
        <dbReference type="SAM" id="MobiDB-lite"/>
    </source>
</evidence>